<dbReference type="Gene3D" id="3.60.110.10">
    <property type="entry name" value="Carbon-nitrogen hydrolase"/>
    <property type="match status" value="1"/>
</dbReference>
<evidence type="ECO:0000256" key="2">
    <source>
        <dbReference type="ARBA" id="ARBA00022801"/>
    </source>
</evidence>
<organism evidence="6 7">
    <name type="scientific">Drosophila ananassae</name>
    <name type="common">Fruit fly</name>
    <dbReference type="NCBI Taxonomy" id="7217"/>
    <lineage>
        <taxon>Eukaryota</taxon>
        <taxon>Metazoa</taxon>
        <taxon>Ecdysozoa</taxon>
        <taxon>Arthropoda</taxon>
        <taxon>Hexapoda</taxon>
        <taxon>Insecta</taxon>
        <taxon>Pterygota</taxon>
        <taxon>Neoptera</taxon>
        <taxon>Endopterygota</taxon>
        <taxon>Diptera</taxon>
        <taxon>Brachycera</taxon>
        <taxon>Muscomorpha</taxon>
        <taxon>Ephydroidea</taxon>
        <taxon>Drosophilidae</taxon>
        <taxon>Drosophila</taxon>
        <taxon>Sophophora</taxon>
    </lineage>
</organism>
<feature type="chain" id="PRO_5006454892" description="CN hydrolase domain-containing protein" evidence="4">
    <location>
        <begin position="20"/>
        <end position="517"/>
    </location>
</feature>
<reference evidence="6 7" key="1">
    <citation type="journal article" date="2007" name="Nature">
        <title>Evolution of genes and genomes on the Drosophila phylogeny.</title>
        <authorList>
            <consortium name="Drosophila 12 Genomes Consortium"/>
            <person name="Clark A.G."/>
            <person name="Eisen M.B."/>
            <person name="Smith D.R."/>
            <person name="Bergman C.M."/>
            <person name="Oliver B."/>
            <person name="Markow T.A."/>
            <person name="Kaufman T.C."/>
            <person name="Kellis M."/>
            <person name="Gelbart W."/>
            <person name="Iyer V.N."/>
            <person name="Pollard D.A."/>
            <person name="Sackton T.B."/>
            <person name="Larracuente A.M."/>
            <person name="Singh N.D."/>
            <person name="Abad J.P."/>
            <person name="Abt D.N."/>
            <person name="Adryan B."/>
            <person name="Aguade M."/>
            <person name="Akashi H."/>
            <person name="Anderson W.W."/>
            <person name="Aquadro C.F."/>
            <person name="Ardell D.H."/>
            <person name="Arguello R."/>
            <person name="Artieri C.G."/>
            <person name="Barbash D.A."/>
            <person name="Barker D."/>
            <person name="Barsanti P."/>
            <person name="Batterham P."/>
            <person name="Batzoglou S."/>
            <person name="Begun D."/>
            <person name="Bhutkar A."/>
            <person name="Blanco E."/>
            <person name="Bosak S.A."/>
            <person name="Bradley R.K."/>
            <person name="Brand A.D."/>
            <person name="Brent M.R."/>
            <person name="Brooks A.N."/>
            <person name="Brown R.H."/>
            <person name="Butlin R.K."/>
            <person name="Caggese C."/>
            <person name="Calvi B.R."/>
            <person name="Bernardo de Carvalho A."/>
            <person name="Caspi A."/>
            <person name="Castrezana S."/>
            <person name="Celniker S.E."/>
            <person name="Chang J.L."/>
            <person name="Chapple C."/>
            <person name="Chatterji S."/>
            <person name="Chinwalla A."/>
            <person name="Civetta A."/>
            <person name="Clifton S.W."/>
            <person name="Comeron J.M."/>
            <person name="Costello J.C."/>
            <person name="Coyne J.A."/>
            <person name="Daub J."/>
            <person name="David R.G."/>
            <person name="Delcher A.L."/>
            <person name="Delehaunty K."/>
            <person name="Do C.B."/>
            <person name="Ebling H."/>
            <person name="Edwards K."/>
            <person name="Eickbush T."/>
            <person name="Evans J.D."/>
            <person name="Filipski A."/>
            <person name="Findeiss S."/>
            <person name="Freyhult E."/>
            <person name="Fulton L."/>
            <person name="Fulton R."/>
            <person name="Garcia A.C."/>
            <person name="Gardiner A."/>
            <person name="Garfield D.A."/>
            <person name="Garvin B.E."/>
            <person name="Gibson G."/>
            <person name="Gilbert D."/>
            <person name="Gnerre S."/>
            <person name="Godfrey J."/>
            <person name="Good R."/>
            <person name="Gotea V."/>
            <person name="Gravely B."/>
            <person name="Greenberg A.J."/>
            <person name="Griffiths-Jones S."/>
            <person name="Gross S."/>
            <person name="Guigo R."/>
            <person name="Gustafson E.A."/>
            <person name="Haerty W."/>
            <person name="Hahn M.W."/>
            <person name="Halligan D.L."/>
            <person name="Halpern A.L."/>
            <person name="Halter G.M."/>
            <person name="Han M.V."/>
            <person name="Heger A."/>
            <person name="Hillier L."/>
            <person name="Hinrichs A.S."/>
            <person name="Holmes I."/>
            <person name="Hoskins R.A."/>
            <person name="Hubisz M.J."/>
            <person name="Hultmark D."/>
            <person name="Huntley M.A."/>
            <person name="Jaffe D.B."/>
            <person name="Jagadeeshan S."/>
            <person name="Jeck W.R."/>
            <person name="Johnson J."/>
            <person name="Jones C.D."/>
            <person name="Jordan W.C."/>
            <person name="Karpen G.H."/>
            <person name="Kataoka E."/>
            <person name="Keightley P.D."/>
            <person name="Kheradpour P."/>
            <person name="Kirkness E.F."/>
            <person name="Koerich L.B."/>
            <person name="Kristiansen K."/>
            <person name="Kudrna D."/>
            <person name="Kulathinal R.J."/>
            <person name="Kumar S."/>
            <person name="Kwok R."/>
            <person name="Lander E."/>
            <person name="Langley C.H."/>
            <person name="Lapoint R."/>
            <person name="Lazzaro B.P."/>
            <person name="Lee S.J."/>
            <person name="Levesque L."/>
            <person name="Li R."/>
            <person name="Lin C.F."/>
            <person name="Lin M.F."/>
            <person name="Lindblad-Toh K."/>
            <person name="Llopart A."/>
            <person name="Long M."/>
            <person name="Low L."/>
            <person name="Lozovsky E."/>
            <person name="Lu J."/>
            <person name="Luo M."/>
            <person name="Machado C.A."/>
            <person name="Makalowski W."/>
            <person name="Marzo M."/>
            <person name="Matsuda M."/>
            <person name="Matzkin L."/>
            <person name="McAllister B."/>
            <person name="McBride C.S."/>
            <person name="McKernan B."/>
            <person name="McKernan K."/>
            <person name="Mendez-Lago M."/>
            <person name="Minx P."/>
            <person name="Mollenhauer M.U."/>
            <person name="Montooth K."/>
            <person name="Mount S.M."/>
            <person name="Mu X."/>
            <person name="Myers E."/>
            <person name="Negre B."/>
            <person name="Newfeld S."/>
            <person name="Nielsen R."/>
            <person name="Noor M.A."/>
            <person name="O'Grady P."/>
            <person name="Pachter L."/>
            <person name="Papaceit M."/>
            <person name="Parisi M.J."/>
            <person name="Parisi M."/>
            <person name="Parts L."/>
            <person name="Pedersen J.S."/>
            <person name="Pesole G."/>
            <person name="Phillippy A.M."/>
            <person name="Ponting C.P."/>
            <person name="Pop M."/>
            <person name="Porcelli D."/>
            <person name="Powell J.R."/>
            <person name="Prohaska S."/>
            <person name="Pruitt K."/>
            <person name="Puig M."/>
            <person name="Quesneville H."/>
            <person name="Ram K.R."/>
            <person name="Rand D."/>
            <person name="Rasmussen M.D."/>
            <person name="Reed L.K."/>
            <person name="Reenan R."/>
            <person name="Reily A."/>
            <person name="Remington K.A."/>
            <person name="Rieger T.T."/>
            <person name="Ritchie M.G."/>
            <person name="Robin C."/>
            <person name="Rogers Y.H."/>
            <person name="Rohde C."/>
            <person name="Rozas J."/>
            <person name="Rubenfield M.J."/>
            <person name="Ruiz A."/>
            <person name="Russo S."/>
            <person name="Salzberg S.L."/>
            <person name="Sanchez-Gracia A."/>
            <person name="Saranga D.J."/>
            <person name="Sato H."/>
            <person name="Schaeffer S.W."/>
            <person name="Schatz M.C."/>
            <person name="Schlenke T."/>
            <person name="Schwartz R."/>
            <person name="Segarra C."/>
            <person name="Singh R.S."/>
            <person name="Sirot L."/>
            <person name="Sirota M."/>
            <person name="Sisneros N.B."/>
            <person name="Smith C.D."/>
            <person name="Smith T.F."/>
            <person name="Spieth J."/>
            <person name="Stage D.E."/>
            <person name="Stark A."/>
            <person name="Stephan W."/>
            <person name="Strausberg R.L."/>
            <person name="Strempel S."/>
            <person name="Sturgill D."/>
            <person name="Sutton G."/>
            <person name="Sutton G.G."/>
            <person name="Tao W."/>
            <person name="Teichmann S."/>
            <person name="Tobari Y.N."/>
            <person name="Tomimura Y."/>
            <person name="Tsolas J.M."/>
            <person name="Valente V.L."/>
            <person name="Venter E."/>
            <person name="Venter J.C."/>
            <person name="Vicario S."/>
            <person name="Vieira F.G."/>
            <person name="Vilella A.J."/>
            <person name="Villasante A."/>
            <person name="Walenz B."/>
            <person name="Wang J."/>
            <person name="Wasserman M."/>
            <person name="Watts T."/>
            <person name="Wilson D."/>
            <person name="Wilson R.K."/>
            <person name="Wing R.A."/>
            <person name="Wolfner M.F."/>
            <person name="Wong A."/>
            <person name="Wong G.K."/>
            <person name="Wu C.I."/>
            <person name="Wu G."/>
            <person name="Yamamoto D."/>
            <person name="Yang H.P."/>
            <person name="Yang S.P."/>
            <person name="Yorke J.A."/>
            <person name="Yoshida K."/>
            <person name="Zdobnov E."/>
            <person name="Zhang P."/>
            <person name="Zhang Y."/>
            <person name="Zimin A.V."/>
            <person name="Baldwin J."/>
            <person name="Abdouelleil A."/>
            <person name="Abdulkadir J."/>
            <person name="Abebe A."/>
            <person name="Abera B."/>
            <person name="Abreu J."/>
            <person name="Acer S.C."/>
            <person name="Aftuck L."/>
            <person name="Alexander A."/>
            <person name="An P."/>
            <person name="Anderson E."/>
            <person name="Anderson S."/>
            <person name="Arachi H."/>
            <person name="Azer M."/>
            <person name="Bachantsang P."/>
            <person name="Barry A."/>
            <person name="Bayul T."/>
            <person name="Berlin A."/>
            <person name="Bessette D."/>
            <person name="Bloom T."/>
            <person name="Blye J."/>
            <person name="Boguslavskiy L."/>
            <person name="Bonnet C."/>
            <person name="Boukhgalter B."/>
            <person name="Bourzgui I."/>
            <person name="Brown A."/>
            <person name="Cahill P."/>
            <person name="Channer S."/>
            <person name="Cheshatsang Y."/>
            <person name="Chuda L."/>
            <person name="Citroen M."/>
            <person name="Collymore A."/>
            <person name="Cooke P."/>
            <person name="Costello M."/>
            <person name="D'Aco K."/>
            <person name="Daza R."/>
            <person name="De Haan G."/>
            <person name="DeGray S."/>
            <person name="DeMaso C."/>
            <person name="Dhargay N."/>
            <person name="Dooley K."/>
            <person name="Dooley E."/>
            <person name="Doricent M."/>
            <person name="Dorje P."/>
            <person name="Dorjee K."/>
            <person name="Dupes A."/>
            <person name="Elong R."/>
            <person name="Falk J."/>
            <person name="Farina A."/>
            <person name="Faro S."/>
            <person name="Ferguson D."/>
            <person name="Fisher S."/>
            <person name="Foley C.D."/>
            <person name="Franke A."/>
            <person name="Friedrich D."/>
            <person name="Gadbois L."/>
            <person name="Gearin G."/>
            <person name="Gearin C.R."/>
            <person name="Giannoukos G."/>
            <person name="Goode T."/>
            <person name="Graham J."/>
            <person name="Grandbois E."/>
            <person name="Grewal S."/>
            <person name="Gyaltsen K."/>
            <person name="Hafez N."/>
            <person name="Hagos B."/>
            <person name="Hall J."/>
            <person name="Henson C."/>
            <person name="Hollinger A."/>
            <person name="Honan T."/>
            <person name="Huard M.D."/>
            <person name="Hughes L."/>
            <person name="Hurhula B."/>
            <person name="Husby M.E."/>
            <person name="Kamat A."/>
            <person name="Kanga B."/>
            <person name="Kashin S."/>
            <person name="Khazanovich D."/>
            <person name="Kisner P."/>
            <person name="Lance K."/>
            <person name="Lara M."/>
            <person name="Lee W."/>
            <person name="Lennon N."/>
            <person name="Letendre F."/>
            <person name="LeVine R."/>
            <person name="Lipovsky A."/>
            <person name="Liu X."/>
            <person name="Liu J."/>
            <person name="Liu S."/>
            <person name="Lokyitsang T."/>
            <person name="Lokyitsang Y."/>
            <person name="Lubonja R."/>
            <person name="Lui A."/>
            <person name="MacDonald P."/>
            <person name="Magnisalis V."/>
            <person name="Maru K."/>
            <person name="Matthews C."/>
            <person name="McCusker W."/>
            <person name="McDonough S."/>
            <person name="Mehta T."/>
            <person name="Meldrim J."/>
            <person name="Meneus L."/>
            <person name="Mihai O."/>
            <person name="Mihalev A."/>
            <person name="Mihova T."/>
            <person name="Mittelman R."/>
            <person name="Mlenga V."/>
            <person name="Montmayeur A."/>
            <person name="Mulrain L."/>
            <person name="Navidi A."/>
            <person name="Naylor J."/>
            <person name="Negash T."/>
            <person name="Nguyen T."/>
            <person name="Nguyen N."/>
            <person name="Nicol R."/>
            <person name="Norbu C."/>
            <person name="Norbu N."/>
            <person name="Novod N."/>
            <person name="O'Neill B."/>
            <person name="Osman S."/>
            <person name="Markiewicz E."/>
            <person name="Oyono O.L."/>
            <person name="Patti C."/>
            <person name="Phunkhang P."/>
            <person name="Pierre F."/>
            <person name="Priest M."/>
            <person name="Raghuraman S."/>
            <person name="Rege F."/>
            <person name="Reyes R."/>
            <person name="Rise C."/>
            <person name="Rogov P."/>
            <person name="Ross K."/>
            <person name="Ryan E."/>
            <person name="Settipalli S."/>
            <person name="Shea T."/>
            <person name="Sherpa N."/>
            <person name="Shi L."/>
            <person name="Shih D."/>
            <person name="Sparrow T."/>
            <person name="Spaulding J."/>
            <person name="Stalker J."/>
            <person name="Stange-Thomann N."/>
            <person name="Stavropoulos S."/>
            <person name="Stone C."/>
            <person name="Strader C."/>
            <person name="Tesfaye S."/>
            <person name="Thomson T."/>
            <person name="Thoulutsang Y."/>
            <person name="Thoulutsang D."/>
            <person name="Topham K."/>
            <person name="Topping I."/>
            <person name="Tsamla T."/>
            <person name="Vassiliev H."/>
            <person name="Vo A."/>
            <person name="Wangchuk T."/>
            <person name="Wangdi T."/>
            <person name="Weiand M."/>
            <person name="Wilkinson J."/>
            <person name="Wilson A."/>
            <person name="Yadav S."/>
            <person name="Young G."/>
            <person name="Yu Q."/>
            <person name="Zembek L."/>
            <person name="Zhong D."/>
            <person name="Zimmer A."/>
            <person name="Zwirko Z."/>
            <person name="Jaffe D.B."/>
            <person name="Alvarez P."/>
            <person name="Brockman W."/>
            <person name="Butler J."/>
            <person name="Chin C."/>
            <person name="Gnerre S."/>
            <person name="Grabherr M."/>
            <person name="Kleber M."/>
            <person name="Mauceli E."/>
            <person name="MacCallum I."/>
        </authorList>
    </citation>
    <scope>NUCLEOTIDE SEQUENCE [LARGE SCALE GENOMIC DNA]</scope>
    <source>
        <strain evidence="7">Tucson 14024-0371.13</strain>
    </source>
</reference>
<dbReference type="Proteomes" id="UP000007801">
    <property type="component" value="Unassembled WGS sequence"/>
</dbReference>
<dbReference type="EMBL" id="CH902621">
    <property type="protein sequence ID" value="EDV44469.2"/>
    <property type="molecule type" value="Genomic_DNA"/>
</dbReference>
<dbReference type="HOGENOM" id="CLU_033209_1_0_1"/>
<dbReference type="InParanoid" id="B3MQ43"/>
<sequence>MAFGFLWLLPVALQTVVLGLDFYTAGVAEFRPSIVGGNSEQLLAENLEGYLQLIAAGNSTTDILVFPEATLNSVLQLTAVPAFTEQSLCDESPQDDAEIAPFLRRLACAAREFRTYLVVNVKEKALDKGSASGHAIYNTNVVFDRSGAVVSRYRKWNLYLESNTNRTESPQLATFRTDFNVTFGHFVCFDMLFYAPAQELVEGLGVRHVIVTKMFNSELPFLTAIQFQQGWAWANKVNLLAAGASLPQAGISGSGIYAGVQGTVARVLITDSDVGDRKMLLARLPVNPDDIIPLEEEPAEPEAITSVRLKLLQQPDMDMFSTWELPMVGGSSVNKSICQEDLCCRFEADWTTNGSVPGYSYRMGVWVGRRRYEEEQYSSIRLCGLFACRSGDAASCGLLDSQDNVVLLTQGLEFTKLLIEGEFVRRPRRLISPSTLSASGFYPLQPSQMSWATEEQDNVTLVRMQLKQPQGHLMTFAIYGNYFDESAGGGGSSLVTAPGVLLPLLLVLLLTIKMYFK</sequence>
<gene>
    <name evidence="6" type="primary">Dana\GF20309</name>
    <name evidence="6" type="synonym">dana_GLEANR_2721</name>
    <name evidence="6" type="ORF">GF20309</name>
</gene>
<keyword evidence="2 6" id="KW-0378">Hydrolase</keyword>
<dbReference type="Pfam" id="PF00795">
    <property type="entry name" value="CN_hydrolase"/>
    <property type="match status" value="1"/>
</dbReference>
<evidence type="ECO:0000313" key="6">
    <source>
        <dbReference type="EMBL" id="EDV44469.2"/>
    </source>
</evidence>
<comment type="similarity">
    <text evidence="1">Belongs to the carbon-nitrogen hydrolase superfamily. BTD/VNN family.</text>
</comment>
<dbReference type="STRING" id="7217.B3MQ43"/>
<feature type="signal peptide" evidence="4">
    <location>
        <begin position="1"/>
        <end position="19"/>
    </location>
</feature>
<evidence type="ECO:0000256" key="3">
    <source>
        <dbReference type="SAM" id="Phobius"/>
    </source>
</evidence>
<dbReference type="InterPro" id="IPR040154">
    <property type="entry name" value="Biotinidase/VNN"/>
</dbReference>
<keyword evidence="7" id="KW-1185">Reference proteome</keyword>
<evidence type="ECO:0000313" key="7">
    <source>
        <dbReference type="Proteomes" id="UP000007801"/>
    </source>
</evidence>
<dbReference type="KEGG" id="dan:6503020"/>
<dbReference type="eggNOG" id="KOG0806">
    <property type="taxonomic scope" value="Eukaryota"/>
</dbReference>
<dbReference type="GeneID" id="6503020"/>
<dbReference type="InterPro" id="IPR036526">
    <property type="entry name" value="C-N_Hydrolase_sf"/>
</dbReference>
<dbReference type="PANTHER" id="PTHR10609">
    <property type="entry name" value="BIOTINIDASE-RELATED"/>
    <property type="match status" value="1"/>
</dbReference>
<accession>B3MQ43</accession>
<name>B3MQ43_DROAN</name>
<keyword evidence="4" id="KW-0732">Signal</keyword>
<dbReference type="PROSITE" id="PS50263">
    <property type="entry name" value="CN_HYDROLASE"/>
    <property type="match status" value="1"/>
</dbReference>
<evidence type="ECO:0000259" key="5">
    <source>
        <dbReference type="PROSITE" id="PS50263"/>
    </source>
</evidence>
<dbReference type="SUPFAM" id="SSF56317">
    <property type="entry name" value="Carbon-nitrogen hydrolase"/>
    <property type="match status" value="1"/>
</dbReference>
<dbReference type="PANTHER" id="PTHR10609:SF14">
    <property type="entry name" value="BIOTINIDASE"/>
    <property type="match status" value="1"/>
</dbReference>
<evidence type="ECO:0000256" key="4">
    <source>
        <dbReference type="SAM" id="SignalP"/>
    </source>
</evidence>
<keyword evidence="3" id="KW-0812">Transmembrane</keyword>
<proteinExistence type="inferred from homology"/>
<dbReference type="InterPro" id="IPR003010">
    <property type="entry name" value="C-N_Hydrolase"/>
</dbReference>
<dbReference type="AlphaFoldDB" id="B3MQ43"/>
<keyword evidence="3" id="KW-1133">Transmembrane helix</keyword>
<dbReference type="OrthoDB" id="10250282at2759"/>
<keyword evidence="3" id="KW-0472">Membrane</keyword>
<dbReference type="Pfam" id="PF19018">
    <property type="entry name" value="Vanin_C"/>
    <property type="match status" value="1"/>
</dbReference>
<dbReference type="GO" id="GO:0016787">
    <property type="term" value="F:hydrolase activity"/>
    <property type="evidence" value="ECO:0007669"/>
    <property type="project" value="UniProtKB-KW"/>
</dbReference>
<evidence type="ECO:0000256" key="1">
    <source>
        <dbReference type="ARBA" id="ARBA00008225"/>
    </source>
</evidence>
<feature type="transmembrane region" description="Helical" evidence="3">
    <location>
        <begin position="494"/>
        <end position="516"/>
    </location>
</feature>
<feature type="domain" description="CN hydrolase" evidence="5">
    <location>
        <begin position="23"/>
        <end position="286"/>
    </location>
</feature>
<protein>
    <recommendedName>
        <fullName evidence="5">CN hydrolase domain-containing protein</fullName>
    </recommendedName>
</protein>
<dbReference type="InterPro" id="IPR043957">
    <property type="entry name" value="Vanin_C"/>
</dbReference>